<proteinExistence type="predicted"/>
<organism evidence="2 3">
    <name type="scientific">Entomortierella chlamydospora</name>
    <dbReference type="NCBI Taxonomy" id="101097"/>
    <lineage>
        <taxon>Eukaryota</taxon>
        <taxon>Fungi</taxon>
        <taxon>Fungi incertae sedis</taxon>
        <taxon>Mucoromycota</taxon>
        <taxon>Mortierellomycotina</taxon>
        <taxon>Mortierellomycetes</taxon>
        <taxon>Mortierellales</taxon>
        <taxon>Mortierellaceae</taxon>
        <taxon>Entomortierella</taxon>
    </lineage>
</organism>
<evidence type="ECO:0000313" key="3">
    <source>
        <dbReference type="Proteomes" id="UP000703661"/>
    </source>
</evidence>
<evidence type="ECO:0000313" key="2">
    <source>
        <dbReference type="EMBL" id="KAG0009188.1"/>
    </source>
</evidence>
<dbReference type="AlphaFoldDB" id="A0A9P6MP52"/>
<name>A0A9P6MP52_9FUNG</name>
<reference evidence="2" key="1">
    <citation type="journal article" date="2020" name="Fungal Divers.">
        <title>Resolving the Mortierellaceae phylogeny through synthesis of multi-gene phylogenetics and phylogenomics.</title>
        <authorList>
            <person name="Vandepol N."/>
            <person name="Liber J."/>
            <person name="Desiro A."/>
            <person name="Na H."/>
            <person name="Kennedy M."/>
            <person name="Barry K."/>
            <person name="Grigoriev I.V."/>
            <person name="Miller A.N."/>
            <person name="O'Donnell K."/>
            <person name="Stajich J.E."/>
            <person name="Bonito G."/>
        </authorList>
    </citation>
    <scope>NUCLEOTIDE SEQUENCE</scope>
    <source>
        <strain evidence="2">NRRL 2769</strain>
    </source>
</reference>
<gene>
    <name evidence="2" type="ORF">BGZ80_002654</name>
</gene>
<sequence>MKFTAIIATLACFAVAVQGNLMQVLPTYDRPNFKGTEVSLGFDLNACTAIKKGTVVKSVKVLDEFHCTIYKSADCHGMSKTIYHTDARVPWNPKSFKCVYIGR</sequence>
<protein>
    <submittedName>
        <fullName evidence="2">Uncharacterized protein</fullName>
    </submittedName>
</protein>
<feature type="non-terminal residue" evidence="2">
    <location>
        <position position="103"/>
    </location>
</feature>
<keyword evidence="1" id="KW-0732">Signal</keyword>
<dbReference type="EMBL" id="JAAAID010001661">
    <property type="protein sequence ID" value="KAG0009188.1"/>
    <property type="molecule type" value="Genomic_DNA"/>
</dbReference>
<accession>A0A9P6MP52</accession>
<evidence type="ECO:0000256" key="1">
    <source>
        <dbReference type="SAM" id="SignalP"/>
    </source>
</evidence>
<keyword evidence="3" id="KW-1185">Reference proteome</keyword>
<feature type="chain" id="PRO_5040158183" evidence="1">
    <location>
        <begin position="20"/>
        <end position="103"/>
    </location>
</feature>
<feature type="signal peptide" evidence="1">
    <location>
        <begin position="1"/>
        <end position="19"/>
    </location>
</feature>
<dbReference type="Proteomes" id="UP000703661">
    <property type="component" value="Unassembled WGS sequence"/>
</dbReference>
<comment type="caution">
    <text evidence="2">The sequence shown here is derived from an EMBL/GenBank/DDBJ whole genome shotgun (WGS) entry which is preliminary data.</text>
</comment>